<dbReference type="SUPFAM" id="SSF47240">
    <property type="entry name" value="Ferritin-like"/>
    <property type="match status" value="1"/>
</dbReference>
<accession>A0A938B573</accession>
<proteinExistence type="predicted"/>
<dbReference type="Proteomes" id="UP000712673">
    <property type="component" value="Unassembled WGS sequence"/>
</dbReference>
<dbReference type="InterPro" id="IPR012348">
    <property type="entry name" value="RNR-like"/>
</dbReference>
<dbReference type="AlphaFoldDB" id="A0A938B573"/>
<evidence type="ECO:0000313" key="1">
    <source>
        <dbReference type="EMBL" id="MBM3225330.1"/>
    </source>
</evidence>
<dbReference type="Gene3D" id="1.10.620.20">
    <property type="entry name" value="Ribonucleotide Reductase, subunit A"/>
    <property type="match status" value="1"/>
</dbReference>
<dbReference type="InterPro" id="IPR025859">
    <property type="entry name" value="AurF/CmlI"/>
</dbReference>
<organism evidence="1 2">
    <name type="scientific">Tectimicrobiota bacterium</name>
    <dbReference type="NCBI Taxonomy" id="2528274"/>
    <lineage>
        <taxon>Bacteria</taxon>
        <taxon>Pseudomonadati</taxon>
        <taxon>Nitrospinota/Tectimicrobiota group</taxon>
        <taxon>Candidatus Tectimicrobiota</taxon>
    </lineage>
</organism>
<gene>
    <name evidence="1" type="ORF">FJZ47_16215</name>
</gene>
<comment type="caution">
    <text evidence="1">The sequence shown here is derived from an EMBL/GenBank/DDBJ whole genome shotgun (WGS) entry which is preliminary data.</text>
</comment>
<name>A0A938B573_UNCTE</name>
<dbReference type="Pfam" id="PF11583">
    <property type="entry name" value="AurF"/>
    <property type="match status" value="1"/>
</dbReference>
<sequence length="338" mass="38867">MAGRQGMGTGTWAVQSVMDAVMTWNYDIERPELRALYEKAKREQWNATTQLPWQQDVDPEGPILDDDINPNVALLRDSDIWRRMTPKEQTRLRYETLAWNLSQFLHGEQLAIFVAGQLTAAVPWIDAKLYGSTQVVDEARHAEVFYRYLHEKLAHEYPLSDTTKGIFASILHESRWDLKYLGLQVVLEGLAMGLFTRMYQAAIDPLLKELFHFVRQDEARHFAFGVLSLRDTYGAMLSEAERREREDYAFEVCSVMRGRTYPKEAWEAMGLPVEGCLQAMREAARRSQVQLSAFTRVTSALKTIGLLTDRMRPHYAQIGLLKYEDTPLEELQTLDVAA</sequence>
<protein>
    <submittedName>
        <fullName evidence="1">Ferritin-like domain-containing protein</fullName>
    </submittedName>
</protein>
<evidence type="ECO:0000313" key="2">
    <source>
        <dbReference type="Proteomes" id="UP000712673"/>
    </source>
</evidence>
<dbReference type="InterPro" id="IPR009078">
    <property type="entry name" value="Ferritin-like_SF"/>
</dbReference>
<reference evidence="1" key="1">
    <citation type="submission" date="2019-03" db="EMBL/GenBank/DDBJ databases">
        <title>Lake Tanganyika Metagenome-Assembled Genomes (MAGs).</title>
        <authorList>
            <person name="Tran P."/>
        </authorList>
    </citation>
    <scope>NUCLEOTIDE SEQUENCE</scope>
    <source>
        <strain evidence="1">K_DeepCast_65m_m2_066</strain>
    </source>
</reference>
<dbReference type="CDD" id="cd00657">
    <property type="entry name" value="Ferritin_like"/>
    <property type="match status" value="1"/>
</dbReference>
<dbReference type="EMBL" id="VGLS01000543">
    <property type="protein sequence ID" value="MBM3225330.1"/>
    <property type="molecule type" value="Genomic_DNA"/>
</dbReference>
<dbReference type="GO" id="GO:0016491">
    <property type="term" value="F:oxidoreductase activity"/>
    <property type="evidence" value="ECO:0007669"/>
    <property type="project" value="InterPro"/>
</dbReference>